<feature type="domain" description="SAM-dependent MTase RsmB/NOP-type" evidence="7">
    <location>
        <begin position="1"/>
        <end position="203"/>
    </location>
</feature>
<dbReference type="Gene3D" id="3.40.50.150">
    <property type="entry name" value="Vaccinia Virus protein VP39"/>
    <property type="match status" value="1"/>
</dbReference>
<evidence type="ECO:0000313" key="9">
    <source>
        <dbReference type="Proteomes" id="UP000272942"/>
    </source>
</evidence>
<gene>
    <name evidence="8" type="ORF">ECPE_LOCUS13421</name>
</gene>
<evidence type="ECO:0000313" key="8">
    <source>
        <dbReference type="EMBL" id="VDP90693.1"/>
    </source>
</evidence>
<comment type="similarity">
    <text evidence="1 6">Belongs to the class I-like SAM-binding methyltransferase superfamily. RsmB/NOP family.</text>
</comment>
<keyword evidence="9" id="KW-1185">Reference proteome</keyword>
<proteinExistence type="inferred from homology"/>
<keyword evidence="3 6" id="KW-0808">Transferase</keyword>
<sequence length="398" mass="45212">MTNDLVLQGSTNEVSQLFFDRVLADVPCSGDGTLRKNPDIWLRWNPNLGLSEHALQSRILRRGLELLRDPIGNDKKNCARLVYSTCSFNPLENEAVVASLLNACQGTVLLVDPERLDCVTAELDTGGGRKFRIRPGLSTWRVMTRKGVWFERFEDVPASLHSNIRPSMFPPTNVSELHLDRCMRVVPHDQNTGGFFIAVLEKVAPLPWVKQSHMMNKVNPEAPVNHEKTEPKPTITPNELLKKPRILVENPFTYVDPSSDEDWAKIRDYYGIMEESRANRYISGRWFCASNLLYRSAGEDALRRRQFYYTNHFVRDLIVHNACRDGVDLADAFLPATGGRRILLTEDQYSDLVLLLEEEMPLLSRFSEATQSLCTALSPGPVLIEYRPSGSSKVRVYF</sequence>
<dbReference type="InterPro" id="IPR001678">
    <property type="entry name" value="MeTrfase_RsmB-F_NOP2_dom"/>
</dbReference>
<evidence type="ECO:0000256" key="2">
    <source>
        <dbReference type="ARBA" id="ARBA00022603"/>
    </source>
</evidence>
<keyword evidence="5 6" id="KW-0694">RNA-binding</keyword>
<dbReference type="InterPro" id="IPR029063">
    <property type="entry name" value="SAM-dependent_MTases_sf"/>
</dbReference>
<evidence type="ECO:0000256" key="6">
    <source>
        <dbReference type="PROSITE-ProRule" id="PRU01023"/>
    </source>
</evidence>
<organism evidence="8 9">
    <name type="scientific">Echinostoma caproni</name>
    <dbReference type="NCBI Taxonomy" id="27848"/>
    <lineage>
        <taxon>Eukaryota</taxon>
        <taxon>Metazoa</taxon>
        <taxon>Spiralia</taxon>
        <taxon>Lophotrochozoa</taxon>
        <taxon>Platyhelminthes</taxon>
        <taxon>Trematoda</taxon>
        <taxon>Digenea</taxon>
        <taxon>Plagiorchiida</taxon>
        <taxon>Echinostomata</taxon>
        <taxon>Echinostomatoidea</taxon>
        <taxon>Echinostomatidae</taxon>
        <taxon>Echinostoma</taxon>
    </lineage>
</organism>
<dbReference type="GO" id="GO:0001510">
    <property type="term" value="P:RNA methylation"/>
    <property type="evidence" value="ECO:0007669"/>
    <property type="project" value="InterPro"/>
</dbReference>
<accession>A0A3P8L3Q8</accession>
<feature type="active site" description="Nucleophile" evidence="6">
    <location>
        <position position="86"/>
    </location>
</feature>
<evidence type="ECO:0000256" key="3">
    <source>
        <dbReference type="ARBA" id="ARBA00022679"/>
    </source>
</evidence>
<dbReference type="InterPro" id="IPR049560">
    <property type="entry name" value="MeTrfase_RsmB-F_NOP2_cat"/>
</dbReference>
<reference evidence="8 9" key="1">
    <citation type="submission" date="2018-11" db="EMBL/GenBank/DDBJ databases">
        <authorList>
            <consortium name="Pathogen Informatics"/>
        </authorList>
    </citation>
    <scope>NUCLEOTIDE SEQUENCE [LARGE SCALE GENOMIC DNA]</scope>
    <source>
        <strain evidence="8 9">Egypt</strain>
    </source>
</reference>
<dbReference type="EMBL" id="UZAN01055046">
    <property type="protein sequence ID" value="VDP90693.1"/>
    <property type="molecule type" value="Genomic_DNA"/>
</dbReference>
<keyword evidence="2 6" id="KW-0489">Methyltransferase</keyword>
<evidence type="ECO:0000256" key="5">
    <source>
        <dbReference type="ARBA" id="ARBA00022884"/>
    </source>
</evidence>
<comment type="caution">
    <text evidence="6">Lacks conserved residue(s) required for the propagation of feature annotation.</text>
</comment>
<dbReference type="AlphaFoldDB" id="A0A3P8L3Q8"/>
<dbReference type="OrthoDB" id="6093671at2759"/>
<dbReference type="Proteomes" id="UP000272942">
    <property type="component" value="Unassembled WGS sequence"/>
</dbReference>
<dbReference type="GO" id="GO:0003723">
    <property type="term" value="F:RNA binding"/>
    <property type="evidence" value="ECO:0007669"/>
    <property type="project" value="UniProtKB-UniRule"/>
</dbReference>
<evidence type="ECO:0000256" key="4">
    <source>
        <dbReference type="ARBA" id="ARBA00022691"/>
    </source>
</evidence>
<evidence type="ECO:0000259" key="7">
    <source>
        <dbReference type="PROSITE" id="PS51686"/>
    </source>
</evidence>
<evidence type="ECO:0000256" key="1">
    <source>
        <dbReference type="ARBA" id="ARBA00007494"/>
    </source>
</evidence>
<feature type="binding site" evidence="6">
    <location>
        <position position="25"/>
    </location>
    <ligand>
        <name>S-adenosyl-L-methionine</name>
        <dbReference type="ChEBI" id="CHEBI:59789"/>
    </ligand>
</feature>
<feature type="binding site" evidence="6">
    <location>
        <position position="4"/>
    </location>
    <ligand>
        <name>S-adenosyl-L-methionine</name>
        <dbReference type="ChEBI" id="CHEBI:59789"/>
    </ligand>
</feature>
<dbReference type="InterPro" id="IPR023267">
    <property type="entry name" value="RCMT"/>
</dbReference>
<dbReference type="GO" id="GO:0008173">
    <property type="term" value="F:RNA methyltransferase activity"/>
    <property type="evidence" value="ECO:0007669"/>
    <property type="project" value="InterPro"/>
</dbReference>
<keyword evidence="4 6" id="KW-0949">S-adenosyl-L-methionine</keyword>
<name>A0A3P8L3Q8_9TREM</name>
<protein>
    <recommendedName>
        <fullName evidence="7">SAM-dependent MTase RsmB/NOP-type domain-containing protein</fullName>
    </recommendedName>
</protein>
<dbReference type="InterPro" id="IPR018314">
    <property type="entry name" value="RsmB/NOL1/NOP2-like_CS"/>
</dbReference>
<dbReference type="PROSITE" id="PS01153">
    <property type="entry name" value="NOL1_NOP2_SUN"/>
    <property type="match status" value="1"/>
</dbReference>
<dbReference type="Pfam" id="PF01189">
    <property type="entry name" value="Methyltr_RsmB-F"/>
    <property type="match status" value="1"/>
</dbReference>
<dbReference type="PROSITE" id="PS51686">
    <property type="entry name" value="SAM_MT_RSMB_NOP"/>
    <property type="match status" value="1"/>
</dbReference>
<dbReference type="SUPFAM" id="SSF53335">
    <property type="entry name" value="S-adenosyl-L-methionine-dependent methyltransferases"/>
    <property type="match status" value="1"/>
</dbReference>
<dbReference type="PANTHER" id="PTHR22808">
    <property type="entry name" value="NCL1 YEAST -RELATED NOL1/NOP2/FMU SUN DOMAIN-CONTAINING"/>
    <property type="match status" value="1"/>
</dbReference>
<dbReference type="PRINTS" id="PR02008">
    <property type="entry name" value="RCMTFAMILY"/>
</dbReference>